<evidence type="ECO:0000313" key="1">
    <source>
        <dbReference type="EMBL" id="KAF2482080.1"/>
    </source>
</evidence>
<keyword evidence="2" id="KW-1185">Reference proteome</keyword>
<protein>
    <submittedName>
        <fullName evidence="1">Uncharacterized protein</fullName>
    </submittedName>
</protein>
<gene>
    <name evidence="1" type="ORF">BDY17DRAFT_300238</name>
</gene>
<organism evidence="1 2">
    <name type="scientific">Neohortaea acidophila</name>
    <dbReference type="NCBI Taxonomy" id="245834"/>
    <lineage>
        <taxon>Eukaryota</taxon>
        <taxon>Fungi</taxon>
        <taxon>Dikarya</taxon>
        <taxon>Ascomycota</taxon>
        <taxon>Pezizomycotina</taxon>
        <taxon>Dothideomycetes</taxon>
        <taxon>Dothideomycetidae</taxon>
        <taxon>Mycosphaerellales</taxon>
        <taxon>Teratosphaeriaceae</taxon>
        <taxon>Neohortaea</taxon>
    </lineage>
</organism>
<sequence length="160" mass="18441">MCEVMTRSPSRQDRTCRFQSTTIHSTRRSRINARSWTTRTLSQSIRLHRRACYVRRRLQHPVVRSMVSTRDRQGFTMTISLNQHFFPRQRREGLCSPPLPAIPSSTLTTLSQALHMGATILPTCPTMCLPTCCRRASIRLLPFPTTLDLSHRCLSAFVLR</sequence>
<name>A0A6A6PPP5_9PEZI</name>
<dbReference type="AlphaFoldDB" id="A0A6A6PPP5"/>
<dbReference type="Proteomes" id="UP000799767">
    <property type="component" value="Unassembled WGS sequence"/>
</dbReference>
<dbReference type="GeneID" id="54475031"/>
<dbReference type="RefSeq" id="XP_033588650.1">
    <property type="nucleotide sequence ID" value="XM_033734029.1"/>
</dbReference>
<proteinExistence type="predicted"/>
<reference evidence="1" key="1">
    <citation type="journal article" date="2020" name="Stud. Mycol.">
        <title>101 Dothideomycetes genomes: a test case for predicting lifestyles and emergence of pathogens.</title>
        <authorList>
            <person name="Haridas S."/>
            <person name="Albert R."/>
            <person name="Binder M."/>
            <person name="Bloem J."/>
            <person name="Labutti K."/>
            <person name="Salamov A."/>
            <person name="Andreopoulos B."/>
            <person name="Baker S."/>
            <person name="Barry K."/>
            <person name="Bills G."/>
            <person name="Bluhm B."/>
            <person name="Cannon C."/>
            <person name="Castanera R."/>
            <person name="Culley D."/>
            <person name="Daum C."/>
            <person name="Ezra D."/>
            <person name="Gonzalez J."/>
            <person name="Henrissat B."/>
            <person name="Kuo A."/>
            <person name="Liang C."/>
            <person name="Lipzen A."/>
            <person name="Lutzoni F."/>
            <person name="Magnuson J."/>
            <person name="Mondo S."/>
            <person name="Nolan M."/>
            <person name="Ohm R."/>
            <person name="Pangilinan J."/>
            <person name="Park H.-J."/>
            <person name="Ramirez L."/>
            <person name="Alfaro M."/>
            <person name="Sun H."/>
            <person name="Tritt A."/>
            <person name="Yoshinaga Y."/>
            <person name="Zwiers L.-H."/>
            <person name="Turgeon B."/>
            <person name="Goodwin S."/>
            <person name="Spatafora J."/>
            <person name="Crous P."/>
            <person name="Grigoriev I."/>
        </authorList>
    </citation>
    <scope>NUCLEOTIDE SEQUENCE</scope>
    <source>
        <strain evidence="1">CBS 113389</strain>
    </source>
</reference>
<evidence type="ECO:0000313" key="2">
    <source>
        <dbReference type="Proteomes" id="UP000799767"/>
    </source>
</evidence>
<accession>A0A6A6PPP5</accession>
<dbReference type="EMBL" id="MU001637">
    <property type="protein sequence ID" value="KAF2482080.1"/>
    <property type="molecule type" value="Genomic_DNA"/>
</dbReference>